<dbReference type="Proteomes" id="UP000243459">
    <property type="component" value="Chromosome 10"/>
</dbReference>
<gene>
    <name evidence="3" type="ORF">A4U43_C10F9260</name>
</gene>
<dbReference type="InterPro" id="IPR009044">
    <property type="entry name" value="ssDNA-bd_transcriptional_reg"/>
</dbReference>
<evidence type="ECO:0000256" key="2">
    <source>
        <dbReference type="ARBA" id="ARBA00022946"/>
    </source>
</evidence>
<keyword evidence="2" id="KW-0809">Transit peptide</keyword>
<dbReference type="PANTHER" id="PTHR31745:SF1">
    <property type="entry name" value="SINGLE-STRANDED DNA-BINDING PROTEIN WHY2, MITOCHONDRIAL"/>
    <property type="match status" value="1"/>
</dbReference>
<evidence type="ECO:0000256" key="1">
    <source>
        <dbReference type="ARBA" id="ARBA00006061"/>
    </source>
</evidence>
<dbReference type="InterPro" id="IPR011990">
    <property type="entry name" value="TPR-like_helical_dom_sf"/>
</dbReference>
<dbReference type="GO" id="GO:0006952">
    <property type="term" value="P:defense response"/>
    <property type="evidence" value="ECO:0007669"/>
    <property type="project" value="InterPro"/>
</dbReference>
<dbReference type="Gramene" id="ONK56487">
    <property type="protein sequence ID" value="ONK56487"/>
    <property type="gene ID" value="A4U43_C10F9260"/>
</dbReference>
<evidence type="ECO:0000313" key="4">
    <source>
        <dbReference type="Proteomes" id="UP000243459"/>
    </source>
</evidence>
<dbReference type="SUPFAM" id="SSF54447">
    <property type="entry name" value="ssDNA-binding transcriptional regulator domain"/>
    <property type="match status" value="2"/>
</dbReference>
<dbReference type="InterPro" id="IPR013742">
    <property type="entry name" value="Whirly"/>
</dbReference>
<name>A0A5P1E4U3_ASPOF</name>
<proteinExistence type="inferred from homology"/>
<organism evidence="3 4">
    <name type="scientific">Asparagus officinalis</name>
    <name type="common">Garden asparagus</name>
    <dbReference type="NCBI Taxonomy" id="4686"/>
    <lineage>
        <taxon>Eukaryota</taxon>
        <taxon>Viridiplantae</taxon>
        <taxon>Streptophyta</taxon>
        <taxon>Embryophyta</taxon>
        <taxon>Tracheophyta</taxon>
        <taxon>Spermatophyta</taxon>
        <taxon>Magnoliopsida</taxon>
        <taxon>Liliopsida</taxon>
        <taxon>Asparagales</taxon>
        <taxon>Asparagaceae</taxon>
        <taxon>Asparagoideae</taxon>
        <taxon>Asparagus</taxon>
    </lineage>
</organism>
<dbReference type="GO" id="GO:0003697">
    <property type="term" value="F:single-stranded DNA binding"/>
    <property type="evidence" value="ECO:0007669"/>
    <property type="project" value="InterPro"/>
</dbReference>
<dbReference type="Gene3D" id="2.30.31.10">
    <property type="entry name" value="Transcriptional Coactivator Pc4, Chain A"/>
    <property type="match status" value="1"/>
</dbReference>
<reference evidence="4" key="1">
    <citation type="journal article" date="2017" name="Nat. Commun.">
        <title>The asparagus genome sheds light on the origin and evolution of a young Y chromosome.</title>
        <authorList>
            <person name="Harkess A."/>
            <person name="Zhou J."/>
            <person name="Xu C."/>
            <person name="Bowers J.E."/>
            <person name="Van der Hulst R."/>
            <person name="Ayyampalayam S."/>
            <person name="Mercati F."/>
            <person name="Riccardi P."/>
            <person name="McKain M.R."/>
            <person name="Kakrana A."/>
            <person name="Tang H."/>
            <person name="Ray J."/>
            <person name="Groenendijk J."/>
            <person name="Arikit S."/>
            <person name="Mathioni S.M."/>
            <person name="Nakano M."/>
            <person name="Shan H."/>
            <person name="Telgmann-Rauber A."/>
            <person name="Kanno A."/>
            <person name="Yue Z."/>
            <person name="Chen H."/>
            <person name="Li W."/>
            <person name="Chen Y."/>
            <person name="Xu X."/>
            <person name="Zhang Y."/>
            <person name="Luo S."/>
            <person name="Chen H."/>
            <person name="Gao J."/>
            <person name="Mao Z."/>
            <person name="Pires J.C."/>
            <person name="Luo M."/>
            <person name="Kudrna D."/>
            <person name="Wing R.A."/>
            <person name="Meyers B.C."/>
            <person name="Yi K."/>
            <person name="Kong H."/>
            <person name="Lavrijsen P."/>
            <person name="Sunseri F."/>
            <person name="Falavigna A."/>
            <person name="Ye Y."/>
            <person name="Leebens-Mack J.H."/>
            <person name="Chen G."/>
        </authorList>
    </citation>
    <scope>NUCLEOTIDE SEQUENCE [LARGE SCALE GENOMIC DNA]</scope>
    <source>
        <strain evidence="4">cv. DH0086</strain>
    </source>
</reference>
<sequence length="345" mass="37351">MISGYEHNGFADRAIEVFVEMRKGVVPDSVTLVGVLAACSQSASLGLGKWADGNQLAGRVLPQKVCNVNDASWLSNFTSQHVFSTASSGVMNNGNYAGRTYADFSIFKGKAALLVSPVPPKFSKIDVLSPPEALSVFIFISPTRPSPVLSPHEALSIFIFISPIRPSPVTRANSSSFASLQKTIFALALALTTTENGLTGDEYEDVKTRTGEEAYEEKMFALSATEVGSLISLGPTDSCEFLHDPSMKSSLEGQVKKTLTVSPIHDSGGYFFNLSVLNSAQKTTERFSVPVTKAEFAVMRTAFGFALPHIMGWDRVVTPQFVNTSNSAQLKEPTMRLTPDFEWGR</sequence>
<dbReference type="PANTHER" id="PTHR31745">
    <property type="entry name" value="SINGLE-STRANDED DNA-BINDING PROTEIN WHY2, MITOCHONDRIAL"/>
    <property type="match status" value="1"/>
</dbReference>
<dbReference type="AlphaFoldDB" id="A0A5P1E4U3"/>
<dbReference type="GO" id="GO:0006355">
    <property type="term" value="P:regulation of DNA-templated transcription"/>
    <property type="evidence" value="ECO:0007669"/>
    <property type="project" value="InterPro"/>
</dbReference>
<comment type="similarity">
    <text evidence="1">Belongs to the Whirly family.</text>
</comment>
<protein>
    <submittedName>
        <fullName evidence="3">Uncharacterized protein</fullName>
    </submittedName>
</protein>
<evidence type="ECO:0000313" key="3">
    <source>
        <dbReference type="EMBL" id="ONK56487.1"/>
    </source>
</evidence>
<dbReference type="Gene3D" id="1.25.40.10">
    <property type="entry name" value="Tetratricopeptide repeat domain"/>
    <property type="match status" value="1"/>
</dbReference>
<dbReference type="EMBL" id="CM007390">
    <property type="protein sequence ID" value="ONK56487.1"/>
    <property type="molecule type" value="Genomic_DNA"/>
</dbReference>
<keyword evidence="4" id="KW-1185">Reference proteome</keyword>
<accession>A0A5P1E4U3</accession>
<dbReference type="Pfam" id="PF08536">
    <property type="entry name" value="Whirly"/>
    <property type="match status" value="1"/>
</dbReference>